<accession>A0A378YXX3</accession>
<dbReference type="AlphaFoldDB" id="A0A378YXX3"/>
<proteinExistence type="predicted"/>
<sequence length="276" mass="29153">MADLSDVSNLLVAQVAAYLYPNGTANPISPIAGCAVKVFAGWPQPEATREDFTNNIGYVSVYPLPTETVLRSTVREWEVQSIAAPTVTVAVSDVTVTLGGTVLASQNVAAVVGGKPYVYGVQATDTLSAIATALATMISADQPATSSGTGFTVPGAHLIEARVGTAGTIIRELRRQRKGFQITAWGNCFDVRDRLGMAIDQALGPLVRATLPDGSQAIFHYQSSRQDDTQQKQLIYRRDVIYGIDYSTTQIDNAFGVVAPQAFVVGGGDTLGPPTS</sequence>
<dbReference type="OrthoDB" id="259608at2"/>
<name>A0A378YXX3_9BURK</name>
<reference evidence="1 2" key="1">
    <citation type="submission" date="2018-06" db="EMBL/GenBank/DDBJ databases">
        <authorList>
            <consortium name="Pathogen Informatics"/>
            <person name="Doyle S."/>
        </authorList>
    </citation>
    <scope>NUCLEOTIDE SEQUENCE [LARGE SCALE GENOMIC DNA]</scope>
    <source>
        <strain evidence="1 2">NCTC13160</strain>
    </source>
</reference>
<evidence type="ECO:0000313" key="2">
    <source>
        <dbReference type="Proteomes" id="UP000254573"/>
    </source>
</evidence>
<protein>
    <submittedName>
        <fullName evidence="1">Uncharacterized protein</fullName>
    </submittedName>
</protein>
<evidence type="ECO:0000313" key="1">
    <source>
        <dbReference type="EMBL" id="SUA82002.1"/>
    </source>
</evidence>
<dbReference type="RefSeq" id="WP_048806610.1">
    <property type="nucleotide sequence ID" value="NZ_CP009553.3"/>
</dbReference>
<dbReference type="EMBL" id="UGSG01000001">
    <property type="protein sequence ID" value="SUA82002.1"/>
    <property type="molecule type" value="Genomic_DNA"/>
</dbReference>
<gene>
    <name evidence="1" type="ORF">NCTC13160_04876</name>
</gene>
<dbReference type="KEGG" id="ppnm:LV28_24750"/>
<organism evidence="1 2">
    <name type="scientific">Pandoraea pnomenusa</name>
    <dbReference type="NCBI Taxonomy" id="93220"/>
    <lineage>
        <taxon>Bacteria</taxon>
        <taxon>Pseudomonadati</taxon>
        <taxon>Pseudomonadota</taxon>
        <taxon>Betaproteobacteria</taxon>
        <taxon>Burkholderiales</taxon>
        <taxon>Burkholderiaceae</taxon>
        <taxon>Pandoraea</taxon>
    </lineage>
</organism>
<dbReference type="Proteomes" id="UP000254573">
    <property type="component" value="Unassembled WGS sequence"/>
</dbReference>